<name>J9DIZ3_EDHAE</name>
<dbReference type="HOGENOM" id="CLU_2145825_0_0_1"/>
<dbReference type="EMBL" id="AFBI03000181">
    <property type="protein sequence ID" value="EJW01357.1"/>
    <property type="molecule type" value="Genomic_DNA"/>
</dbReference>
<sequence>MIKPKKVDKKKEILKEELIERFSKLEVVDHRDILVKIIMNEEITSYQIAKEVLRQLYGISMIEFGGLTKDKKGYYNLLILEKVFDEYANKKPYTELGKIRKRTSLDVKNKLG</sequence>
<dbReference type="Proteomes" id="UP000003163">
    <property type="component" value="Unassembled WGS sequence"/>
</dbReference>
<protein>
    <submittedName>
        <fullName evidence="1">Uncharacterized protein</fullName>
    </submittedName>
</protein>
<accession>J9DIZ3</accession>
<dbReference type="VEuPathDB" id="MicrosporidiaDB:EDEG_04011"/>
<gene>
    <name evidence="1" type="ORF">EDEG_04011</name>
</gene>
<proteinExistence type="predicted"/>
<reference evidence="1 2" key="1">
    <citation type="submission" date="2011-08" db="EMBL/GenBank/DDBJ databases">
        <authorList>
            <person name="Liu Z.J."/>
            <person name="Shi F.L."/>
            <person name="Lu J.Q."/>
            <person name="Li M."/>
            <person name="Wang Z.L."/>
        </authorList>
    </citation>
    <scope>NUCLEOTIDE SEQUENCE [LARGE SCALE GENOMIC DNA]</scope>
    <source>
        <strain evidence="1 2">USNM 41457</strain>
    </source>
</reference>
<dbReference type="AlphaFoldDB" id="J9DIZ3"/>
<dbReference type="InParanoid" id="J9DIZ3"/>
<reference evidence="2" key="2">
    <citation type="submission" date="2015-07" db="EMBL/GenBank/DDBJ databases">
        <title>Contrasting host-pathogen interactions and genome evolution in two generalist and specialist microsporidian pathogens of mosquitoes.</title>
        <authorList>
            <consortium name="The Broad Institute Genomics Platform"/>
            <consortium name="The Broad Institute Genome Sequencing Center for Infectious Disease"/>
            <person name="Cuomo C.A."/>
            <person name="Sanscrainte N.D."/>
            <person name="Goldberg J.M."/>
            <person name="Heiman D."/>
            <person name="Young S."/>
            <person name="Zeng Q."/>
            <person name="Becnel J.J."/>
            <person name="Birren B.W."/>
        </authorList>
    </citation>
    <scope>NUCLEOTIDE SEQUENCE [LARGE SCALE GENOMIC DNA]</scope>
    <source>
        <strain evidence="2">USNM 41457</strain>
    </source>
</reference>
<evidence type="ECO:0000313" key="1">
    <source>
        <dbReference type="EMBL" id="EJW01357.1"/>
    </source>
</evidence>
<evidence type="ECO:0000313" key="2">
    <source>
        <dbReference type="Proteomes" id="UP000003163"/>
    </source>
</evidence>
<comment type="caution">
    <text evidence="1">The sequence shown here is derived from an EMBL/GenBank/DDBJ whole genome shotgun (WGS) entry which is preliminary data.</text>
</comment>
<organism evidence="1 2">
    <name type="scientific">Edhazardia aedis (strain USNM 41457)</name>
    <name type="common">Microsporidian parasite</name>
    <dbReference type="NCBI Taxonomy" id="1003232"/>
    <lineage>
        <taxon>Eukaryota</taxon>
        <taxon>Fungi</taxon>
        <taxon>Fungi incertae sedis</taxon>
        <taxon>Microsporidia</taxon>
        <taxon>Edhazardia</taxon>
    </lineage>
</organism>
<keyword evidence="2" id="KW-1185">Reference proteome</keyword>